<dbReference type="Pfam" id="PF00440">
    <property type="entry name" value="TetR_N"/>
    <property type="match status" value="1"/>
</dbReference>
<evidence type="ECO:0000259" key="5">
    <source>
        <dbReference type="PROSITE" id="PS50977"/>
    </source>
</evidence>
<accession>A0ABU0ARG1</accession>
<dbReference type="Gene3D" id="1.10.357.10">
    <property type="entry name" value="Tetracycline Repressor, domain 2"/>
    <property type="match status" value="1"/>
</dbReference>
<protein>
    <submittedName>
        <fullName evidence="6">AcrR family transcriptional regulator</fullName>
    </submittedName>
</protein>
<evidence type="ECO:0000256" key="1">
    <source>
        <dbReference type="ARBA" id="ARBA00022491"/>
    </source>
</evidence>
<dbReference type="PANTHER" id="PTHR43479:SF7">
    <property type="entry name" value="TETR-FAMILY TRANSCRIPTIONAL REGULATOR"/>
    <property type="match status" value="1"/>
</dbReference>
<dbReference type="SUPFAM" id="SSF46689">
    <property type="entry name" value="Homeodomain-like"/>
    <property type="match status" value="1"/>
</dbReference>
<keyword evidence="4" id="KW-0812">Transmembrane</keyword>
<keyword evidence="4" id="KW-0472">Membrane</keyword>
<proteinExistence type="predicted"/>
<feature type="transmembrane region" description="Helical" evidence="4">
    <location>
        <begin position="154"/>
        <end position="172"/>
    </location>
</feature>
<name>A0ABU0ARG1_9BACI</name>
<feature type="transmembrane region" description="Helical" evidence="4">
    <location>
        <begin position="184"/>
        <end position="205"/>
    </location>
</feature>
<keyword evidence="4" id="KW-1133">Transmembrane helix</keyword>
<dbReference type="PROSITE" id="PS50977">
    <property type="entry name" value="HTH_TETR_2"/>
    <property type="match status" value="1"/>
</dbReference>
<evidence type="ECO:0000256" key="4">
    <source>
        <dbReference type="SAM" id="Phobius"/>
    </source>
</evidence>
<dbReference type="InterPro" id="IPR050624">
    <property type="entry name" value="HTH-type_Tx_Regulator"/>
</dbReference>
<gene>
    <name evidence="6" type="ORF">J2S17_005776</name>
</gene>
<feature type="domain" description="HTH tetR-type" evidence="5">
    <location>
        <begin position="11"/>
        <end position="71"/>
    </location>
</feature>
<dbReference type="RefSeq" id="WP_307480445.1">
    <property type="nucleotide sequence ID" value="NZ_JAUSUB010000052.1"/>
</dbReference>
<dbReference type="InterPro" id="IPR009057">
    <property type="entry name" value="Homeodomain-like_sf"/>
</dbReference>
<keyword evidence="2 3" id="KW-0238">DNA-binding</keyword>
<dbReference type="EMBL" id="JAUSUB010000052">
    <property type="protein sequence ID" value="MDQ0273827.1"/>
    <property type="molecule type" value="Genomic_DNA"/>
</dbReference>
<keyword evidence="7" id="KW-1185">Reference proteome</keyword>
<evidence type="ECO:0000313" key="7">
    <source>
        <dbReference type="Proteomes" id="UP001238088"/>
    </source>
</evidence>
<dbReference type="Pfam" id="PF14278">
    <property type="entry name" value="TetR_C_8"/>
    <property type="match status" value="1"/>
</dbReference>
<dbReference type="PRINTS" id="PR00455">
    <property type="entry name" value="HTHTETR"/>
</dbReference>
<dbReference type="InterPro" id="IPR001647">
    <property type="entry name" value="HTH_TetR"/>
</dbReference>
<dbReference type="InterPro" id="IPR039532">
    <property type="entry name" value="TetR_C_Firmicutes"/>
</dbReference>
<dbReference type="PANTHER" id="PTHR43479">
    <property type="entry name" value="ACREF/ENVCD OPERON REPRESSOR-RELATED"/>
    <property type="match status" value="1"/>
</dbReference>
<feature type="DNA-binding region" description="H-T-H motif" evidence="3">
    <location>
        <begin position="34"/>
        <end position="53"/>
    </location>
</feature>
<comment type="caution">
    <text evidence="6">The sequence shown here is derived from an EMBL/GenBank/DDBJ whole genome shotgun (WGS) entry which is preliminary data.</text>
</comment>
<dbReference type="Proteomes" id="UP001238088">
    <property type="component" value="Unassembled WGS sequence"/>
</dbReference>
<evidence type="ECO:0000256" key="2">
    <source>
        <dbReference type="ARBA" id="ARBA00023125"/>
    </source>
</evidence>
<keyword evidence="1" id="KW-0678">Repressor</keyword>
<reference evidence="6 7" key="1">
    <citation type="submission" date="2023-07" db="EMBL/GenBank/DDBJ databases">
        <title>Genomic Encyclopedia of Type Strains, Phase IV (KMG-IV): sequencing the most valuable type-strain genomes for metagenomic binning, comparative biology and taxonomic classification.</title>
        <authorList>
            <person name="Goeker M."/>
        </authorList>
    </citation>
    <scope>NUCLEOTIDE SEQUENCE [LARGE SCALE GENOMIC DNA]</scope>
    <source>
        <strain evidence="6 7">DSM 23494</strain>
    </source>
</reference>
<sequence length="213" mass="24732">MSELNTDRRIRKTKKVIRDALTDLMEEKGFDGITVRDLTERADINRGTFYLHYRDKYDLLEQSEEEILTRLKKMQLDIKDLDIEDLYEYYLKEEPFPFVVQLFEYIQINGKFMRILMGPKGDPAFPSKLKSFLSGNMMQNLYGKANGNELNIPVDYIIAYVLSAQVGLIQQWLNSGMKESPKEIALIVLNITFMGPLQASGIISLEKIKRKSF</sequence>
<evidence type="ECO:0000313" key="6">
    <source>
        <dbReference type="EMBL" id="MDQ0273827.1"/>
    </source>
</evidence>
<organism evidence="6 7">
    <name type="scientific">Cytobacillus purgationiresistens</name>
    <dbReference type="NCBI Taxonomy" id="863449"/>
    <lineage>
        <taxon>Bacteria</taxon>
        <taxon>Bacillati</taxon>
        <taxon>Bacillota</taxon>
        <taxon>Bacilli</taxon>
        <taxon>Bacillales</taxon>
        <taxon>Bacillaceae</taxon>
        <taxon>Cytobacillus</taxon>
    </lineage>
</organism>
<evidence type="ECO:0000256" key="3">
    <source>
        <dbReference type="PROSITE-ProRule" id="PRU00335"/>
    </source>
</evidence>